<dbReference type="Proteomes" id="UP000649739">
    <property type="component" value="Unassembled WGS sequence"/>
</dbReference>
<keyword evidence="5" id="KW-0812">Transmembrane</keyword>
<dbReference type="EMBL" id="BMQB01000002">
    <property type="protein sequence ID" value="GGJ84832.1"/>
    <property type="molecule type" value="Genomic_DNA"/>
</dbReference>
<dbReference type="SUPFAM" id="SSF53448">
    <property type="entry name" value="Nucleotide-diphospho-sugar transferases"/>
    <property type="match status" value="1"/>
</dbReference>
<feature type="compositionally biased region" description="Low complexity" evidence="4">
    <location>
        <begin position="737"/>
        <end position="773"/>
    </location>
</feature>
<keyword evidence="5" id="KW-1133">Transmembrane helix</keyword>
<feature type="region of interest" description="Disordered" evidence="4">
    <location>
        <begin position="707"/>
        <end position="803"/>
    </location>
</feature>
<feature type="domain" description="NodB homology" evidence="6">
    <location>
        <begin position="76"/>
        <end position="263"/>
    </location>
</feature>
<keyword evidence="5" id="KW-0472">Membrane</keyword>
<dbReference type="PROSITE" id="PS51677">
    <property type="entry name" value="NODB"/>
    <property type="match status" value="1"/>
</dbReference>
<feature type="compositionally biased region" description="Low complexity" evidence="4">
    <location>
        <begin position="786"/>
        <end position="797"/>
    </location>
</feature>
<feature type="transmembrane region" description="Helical" evidence="5">
    <location>
        <begin position="603"/>
        <end position="629"/>
    </location>
</feature>
<evidence type="ECO:0000259" key="6">
    <source>
        <dbReference type="PROSITE" id="PS51677"/>
    </source>
</evidence>
<dbReference type="GO" id="GO:0016810">
    <property type="term" value="F:hydrolase activity, acting on carbon-nitrogen (but not peptide) bonds"/>
    <property type="evidence" value="ECO:0007669"/>
    <property type="project" value="InterPro"/>
</dbReference>
<keyword evidence="2" id="KW-0328">Glycosyltransferase</keyword>
<accession>A0A8J3F995</accession>
<dbReference type="InterPro" id="IPR029044">
    <property type="entry name" value="Nucleotide-diphossugar_trans"/>
</dbReference>
<dbReference type="Gene3D" id="3.90.550.10">
    <property type="entry name" value="Spore Coat Polysaccharide Biosynthesis Protein SpsA, Chain A"/>
    <property type="match status" value="1"/>
</dbReference>
<dbReference type="AlphaFoldDB" id="A0A8J3F995"/>
<dbReference type="GO" id="GO:0005975">
    <property type="term" value="P:carbohydrate metabolic process"/>
    <property type="evidence" value="ECO:0007669"/>
    <property type="project" value="InterPro"/>
</dbReference>
<evidence type="ECO:0000313" key="8">
    <source>
        <dbReference type="Proteomes" id="UP000649739"/>
    </source>
</evidence>
<evidence type="ECO:0000313" key="7">
    <source>
        <dbReference type="EMBL" id="GGJ84832.1"/>
    </source>
</evidence>
<dbReference type="RefSeq" id="WP_268244820.1">
    <property type="nucleotide sequence ID" value="NZ_BMQB01000002.1"/>
</dbReference>
<reference evidence="7" key="2">
    <citation type="submission" date="2020-09" db="EMBL/GenBank/DDBJ databases">
        <authorList>
            <person name="Sun Q."/>
            <person name="Ohkuma M."/>
        </authorList>
    </citation>
    <scope>NUCLEOTIDE SEQUENCE</scope>
    <source>
        <strain evidence="7">JCM 3090</strain>
    </source>
</reference>
<dbReference type="GO" id="GO:0016757">
    <property type="term" value="F:glycosyltransferase activity"/>
    <property type="evidence" value="ECO:0007669"/>
    <property type="project" value="UniProtKB-KW"/>
</dbReference>
<evidence type="ECO:0000256" key="2">
    <source>
        <dbReference type="ARBA" id="ARBA00022676"/>
    </source>
</evidence>
<name>A0A8J3F995_9ACTN</name>
<comment type="similarity">
    <text evidence="1">Belongs to the glycosyltransferase 2 family.</text>
</comment>
<gene>
    <name evidence="7" type="ORF">GCM10010123_13100</name>
</gene>
<dbReference type="PANTHER" id="PTHR43630">
    <property type="entry name" value="POLY-BETA-1,6-N-ACETYL-D-GLUCOSAMINE SYNTHASE"/>
    <property type="match status" value="1"/>
</dbReference>
<keyword evidence="3 7" id="KW-0808">Transferase</keyword>
<feature type="transmembrane region" description="Helical" evidence="5">
    <location>
        <begin position="313"/>
        <end position="336"/>
    </location>
</feature>
<protein>
    <submittedName>
        <fullName evidence="7">Bi-functional transferase/deacetylase</fullName>
    </submittedName>
</protein>
<dbReference type="Gene3D" id="3.20.20.370">
    <property type="entry name" value="Glycoside hydrolase/deacetylase"/>
    <property type="match status" value="1"/>
</dbReference>
<dbReference type="Pfam" id="PF01522">
    <property type="entry name" value="Polysacc_deac_1"/>
    <property type="match status" value="1"/>
</dbReference>
<evidence type="ECO:0000256" key="5">
    <source>
        <dbReference type="SAM" id="Phobius"/>
    </source>
</evidence>
<evidence type="ECO:0000256" key="3">
    <source>
        <dbReference type="ARBA" id="ARBA00022679"/>
    </source>
</evidence>
<reference evidence="7" key="1">
    <citation type="journal article" date="2014" name="Int. J. Syst. Evol. Microbiol.">
        <title>Complete genome sequence of Corynebacterium casei LMG S-19264T (=DSM 44701T), isolated from a smear-ripened cheese.</title>
        <authorList>
            <consortium name="US DOE Joint Genome Institute (JGI-PGF)"/>
            <person name="Walter F."/>
            <person name="Albersmeier A."/>
            <person name="Kalinowski J."/>
            <person name="Ruckert C."/>
        </authorList>
    </citation>
    <scope>NUCLEOTIDE SEQUENCE</scope>
    <source>
        <strain evidence="7">JCM 3090</strain>
    </source>
</reference>
<evidence type="ECO:0000256" key="4">
    <source>
        <dbReference type="SAM" id="MobiDB-lite"/>
    </source>
</evidence>
<sequence length="803" mass="85180">MSRRAGRRPGAGSAAAVVLLLGLVSILLAQAYVSNSFSPDHASVAGVSDAVPAQIRAGGPLVDASGTPRAFPMPPRTLSLTFDDGPDPTWTPPIADVLRRHGVRATFFVVGSMVAEDPALLRRLRADGHEIGIHTFTHPDLGAMPRWGRRLQYSLTQLSIAGATGVTSGLFRPPYSSGNGAIDNTTWEVLRDGGAAGYLSVLSSIDSRDWARPGVDRIVANATPPGGGSGIVLMHDAGGDRSQTVAALDRYLTAMTAAGYRFVTVEEALAATTHARPGAAAFVSNPAADRTTRWRGQALIRAVQFADWTVRTLMILFLVIGVLTAVRLALMVVGALRHARQRRAPAWRWGPPVTAPVSVIVPAYNESAGIAQTVRSLAGGDHPGIEVVVVDDGSTDDTAAVVRGLGLPNVRLVTIPNGGKANALNVGVRHAAHDLIVMVDGDTVFESDAVRHLVQPFGDPRVGAVAGNVKVGNRANLLARWQHLEYVIGFNLDRRVYDLLGCMPTVPGAIGAYRRQALLDTGGLSEDTLAEDTDLTIALLRAGWRVVYEERARSWTEVPTTMRQLWAQRHRWCYGTIQALWKHRASIRERGASGRFGRLGLPLLAFFQVVLPLLAVLIDVLAVAGFLLYDRRETAIAWLAMLAVQVVTAAVALRLDREPMRALWALPLQQVAYRQLTYLVVIRSVTTAISGARLRWQTLRRAGSAAMSAGDGASIPGQRPAPAADPLAGPPHGGPPAGRAYEGPPAGPAYGAGPTYDRPVAGRAAARVGLPPGHRAVGGTARVGGHRAAAPGPGEHAPPARHR</sequence>
<dbReference type="CDD" id="cd06423">
    <property type="entry name" value="CESA_like"/>
    <property type="match status" value="1"/>
</dbReference>
<dbReference type="InterPro" id="IPR011330">
    <property type="entry name" value="Glyco_hydro/deAcase_b/a-brl"/>
</dbReference>
<evidence type="ECO:0000256" key="1">
    <source>
        <dbReference type="ARBA" id="ARBA00006739"/>
    </source>
</evidence>
<organism evidence="7 8">
    <name type="scientific">Pilimelia anulata</name>
    <dbReference type="NCBI Taxonomy" id="53371"/>
    <lineage>
        <taxon>Bacteria</taxon>
        <taxon>Bacillati</taxon>
        <taxon>Actinomycetota</taxon>
        <taxon>Actinomycetes</taxon>
        <taxon>Micromonosporales</taxon>
        <taxon>Micromonosporaceae</taxon>
        <taxon>Pilimelia</taxon>
    </lineage>
</organism>
<dbReference type="InterPro" id="IPR002509">
    <property type="entry name" value="NODB_dom"/>
</dbReference>
<comment type="caution">
    <text evidence="7">The sequence shown here is derived from an EMBL/GenBank/DDBJ whole genome shotgun (WGS) entry which is preliminary data.</text>
</comment>
<dbReference type="Pfam" id="PF13641">
    <property type="entry name" value="Glyco_tranf_2_3"/>
    <property type="match status" value="1"/>
</dbReference>
<dbReference type="SUPFAM" id="SSF88713">
    <property type="entry name" value="Glycoside hydrolase/deacetylase"/>
    <property type="match status" value="1"/>
</dbReference>
<proteinExistence type="inferred from homology"/>
<keyword evidence="8" id="KW-1185">Reference proteome</keyword>
<dbReference type="PANTHER" id="PTHR43630:SF1">
    <property type="entry name" value="POLY-BETA-1,6-N-ACETYL-D-GLUCOSAMINE SYNTHASE"/>
    <property type="match status" value="1"/>
</dbReference>
<feature type="transmembrane region" description="Helical" evidence="5">
    <location>
        <begin position="635"/>
        <end position="653"/>
    </location>
</feature>
<feature type="compositionally biased region" description="Low complexity" evidence="4">
    <location>
        <begin position="707"/>
        <end position="727"/>
    </location>
</feature>